<reference evidence="3 4" key="1">
    <citation type="journal article" date="2025" name="Microbiol. Resour. Announc.">
        <title>Draft genome sequences for Neonectria magnoliae and Neonectria punicea, canker pathogens of Liriodendron tulipifera and Acer saccharum in West Virginia.</title>
        <authorList>
            <person name="Petronek H.M."/>
            <person name="Kasson M.T."/>
            <person name="Metheny A.M."/>
            <person name="Stauder C.M."/>
            <person name="Lovett B."/>
            <person name="Lynch S.C."/>
            <person name="Garnas J.R."/>
            <person name="Kasson L.R."/>
            <person name="Stajich J.E."/>
        </authorList>
    </citation>
    <scope>NUCLEOTIDE SEQUENCE [LARGE SCALE GENOMIC DNA]</scope>
    <source>
        <strain evidence="3 4">NRRL 64653</strain>
    </source>
</reference>
<keyword evidence="4" id="KW-1185">Reference proteome</keyword>
<dbReference type="Proteomes" id="UP001498476">
    <property type="component" value="Unassembled WGS sequence"/>
</dbReference>
<dbReference type="InterPro" id="IPR050360">
    <property type="entry name" value="MFS_Sugar_Transporters"/>
</dbReference>
<dbReference type="PANTHER" id="PTHR48022">
    <property type="entry name" value="PLASTIDIC GLUCOSE TRANSPORTER 4"/>
    <property type="match status" value="1"/>
</dbReference>
<feature type="transmembrane region" description="Helical" evidence="2">
    <location>
        <begin position="52"/>
        <end position="82"/>
    </location>
</feature>
<sequence length="147" mass="15889">MNWVNAMLLDRVGRIKLMIIGMTGAALAVACETAIVARFAGTDNAVGNGFGIFFLFVFITFFASGMDALFIFVPLACVIVIWRYFPETNGLSLEEIGMLFGDEVAEHPEELSSKFNAGQNMAITGVEMLSADAKPESMKGHIKVAEA</sequence>
<evidence type="ECO:0000313" key="4">
    <source>
        <dbReference type="Proteomes" id="UP001498476"/>
    </source>
</evidence>
<dbReference type="SUPFAM" id="SSF103473">
    <property type="entry name" value="MFS general substrate transporter"/>
    <property type="match status" value="1"/>
</dbReference>
<dbReference type="EMBL" id="JAZAVJ010000054">
    <property type="protein sequence ID" value="KAK7417704.1"/>
    <property type="molecule type" value="Genomic_DNA"/>
</dbReference>
<evidence type="ECO:0000313" key="3">
    <source>
        <dbReference type="EMBL" id="KAK7417704.1"/>
    </source>
</evidence>
<evidence type="ECO:0000256" key="1">
    <source>
        <dbReference type="ARBA" id="ARBA00004141"/>
    </source>
</evidence>
<keyword evidence="2" id="KW-1133">Transmembrane helix</keyword>
<dbReference type="PANTHER" id="PTHR48022:SF2">
    <property type="entry name" value="PLASTIDIC GLUCOSE TRANSPORTER 4"/>
    <property type="match status" value="1"/>
</dbReference>
<dbReference type="InterPro" id="IPR036259">
    <property type="entry name" value="MFS_trans_sf"/>
</dbReference>
<evidence type="ECO:0000256" key="2">
    <source>
        <dbReference type="SAM" id="Phobius"/>
    </source>
</evidence>
<organism evidence="3 4">
    <name type="scientific">Neonectria punicea</name>
    <dbReference type="NCBI Taxonomy" id="979145"/>
    <lineage>
        <taxon>Eukaryota</taxon>
        <taxon>Fungi</taxon>
        <taxon>Dikarya</taxon>
        <taxon>Ascomycota</taxon>
        <taxon>Pezizomycotina</taxon>
        <taxon>Sordariomycetes</taxon>
        <taxon>Hypocreomycetidae</taxon>
        <taxon>Hypocreales</taxon>
        <taxon>Nectriaceae</taxon>
        <taxon>Neonectria</taxon>
    </lineage>
</organism>
<dbReference type="Gene3D" id="1.20.1250.20">
    <property type="entry name" value="MFS general substrate transporter like domains"/>
    <property type="match status" value="2"/>
</dbReference>
<comment type="subcellular location">
    <subcellularLocation>
        <location evidence="1">Membrane</location>
        <topology evidence="1">Multi-pass membrane protein</topology>
    </subcellularLocation>
</comment>
<feature type="transmembrane region" description="Helical" evidence="2">
    <location>
        <begin position="17"/>
        <end position="40"/>
    </location>
</feature>
<gene>
    <name evidence="3" type="ORF">QQX98_004360</name>
</gene>
<proteinExistence type="predicted"/>
<keyword evidence="2" id="KW-0472">Membrane</keyword>
<name>A0ABR1H9I9_9HYPO</name>
<keyword evidence="2" id="KW-0812">Transmembrane</keyword>
<comment type="caution">
    <text evidence="3">The sequence shown here is derived from an EMBL/GenBank/DDBJ whole genome shotgun (WGS) entry which is preliminary data.</text>
</comment>
<accession>A0ABR1H9I9</accession>
<protein>
    <recommendedName>
        <fullName evidence="5">Major facilitator superfamily (MFS) profile domain-containing protein</fullName>
    </recommendedName>
</protein>
<evidence type="ECO:0008006" key="5">
    <source>
        <dbReference type="Google" id="ProtNLM"/>
    </source>
</evidence>